<dbReference type="EMBL" id="BGPR01021390">
    <property type="protein sequence ID" value="GBN86636.1"/>
    <property type="molecule type" value="Genomic_DNA"/>
</dbReference>
<comment type="caution">
    <text evidence="1">The sequence shown here is derived from an EMBL/GenBank/DDBJ whole genome shotgun (WGS) entry which is preliminary data.</text>
</comment>
<proteinExistence type="predicted"/>
<evidence type="ECO:0000313" key="2">
    <source>
        <dbReference type="Proteomes" id="UP000499080"/>
    </source>
</evidence>
<protein>
    <submittedName>
        <fullName evidence="1">Uncharacterized protein</fullName>
    </submittedName>
</protein>
<name>A0A4Y2SGD3_ARAVE</name>
<evidence type="ECO:0000313" key="1">
    <source>
        <dbReference type="EMBL" id="GBN86636.1"/>
    </source>
</evidence>
<accession>A0A4Y2SGD3</accession>
<sequence length="94" mass="10881">MATTATSQPLPQEEYLVIRVEVTQPYTGIIVPTREVRTRRLIRQLLIPISEVLLGGMKQRLIDMQMEAIQIQFPFTEVSLFVRVYVIPTTQKHN</sequence>
<keyword evidence="2" id="KW-1185">Reference proteome</keyword>
<gene>
    <name evidence="1" type="ORF">AVEN_11843_1</name>
</gene>
<organism evidence="1 2">
    <name type="scientific">Araneus ventricosus</name>
    <name type="common">Orbweaver spider</name>
    <name type="synonym">Epeira ventricosa</name>
    <dbReference type="NCBI Taxonomy" id="182803"/>
    <lineage>
        <taxon>Eukaryota</taxon>
        <taxon>Metazoa</taxon>
        <taxon>Ecdysozoa</taxon>
        <taxon>Arthropoda</taxon>
        <taxon>Chelicerata</taxon>
        <taxon>Arachnida</taxon>
        <taxon>Araneae</taxon>
        <taxon>Araneomorphae</taxon>
        <taxon>Entelegynae</taxon>
        <taxon>Araneoidea</taxon>
        <taxon>Araneidae</taxon>
        <taxon>Araneus</taxon>
    </lineage>
</organism>
<reference evidence="1 2" key="1">
    <citation type="journal article" date="2019" name="Sci. Rep.">
        <title>Orb-weaving spider Araneus ventricosus genome elucidates the spidroin gene catalogue.</title>
        <authorList>
            <person name="Kono N."/>
            <person name="Nakamura H."/>
            <person name="Ohtoshi R."/>
            <person name="Moran D.A.P."/>
            <person name="Shinohara A."/>
            <person name="Yoshida Y."/>
            <person name="Fujiwara M."/>
            <person name="Mori M."/>
            <person name="Tomita M."/>
            <person name="Arakawa K."/>
        </authorList>
    </citation>
    <scope>NUCLEOTIDE SEQUENCE [LARGE SCALE GENOMIC DNA]</scope>
</reference>
<dbReference type="Proteomes" id="UP000499080">
    <property type="component" value="Unassembled WGS sequence"/>
</dbReference>
<dbReference type="AlphaFoldDB" id="A0A4Y2SGD3"/>